<reference evidence="4 5" key="1">
    <citation type="submission" date="2015-06" db="EMBL/GenBank/DDBJ databases">
        <title>Draft genome sequence of an Alphaproteobacteria species associated to the Mediterranean sponge Oscarella lobularis.</title>
        <authorList>
            <person name="Jourda C."/>
            <person name="Santini S."/>
            <person name="Claverie J.-M."/>
        </authorList>
    </citation>
    <scope>NUCLEOTIDE SEQUENCE [LARGE SCALE GENOMIC DNA]</scope>
    <source>
        <strain evidence="4">IGS</strain>
    </source>
</reference>
<proteinExistence type="predicted"/>
<protein>
    <submittedName>
        <fullName evidence="4">Acetyltransferase, GNAT family</fullName>
    </submittedName>
</protein>
<evidence type="ECO:0000259" key="3">
    <source>
        <dbReference type="PROSITE" id="PS51186"/>
    </source>
</evidence>
<accession>A0A0J9E598</accession>
<feature type="domain" description="N-acetyltransferase" evidence="3">
    <location>
        <begin position="1"/>
        <end position="97"/>
    </location>
</feature>
<dbReference type="SUPFAM" id="SSF55729">
    <property type="entry name" value="Acyl-CoA N-acyltransferases (Nat)"/>
    <property type="match status" value="1"/>
</dbReference>
<keyword evidence="2" id="KW-0012">Acyltransferase</keyword>
<dbReference type="InterPro" id="IPR050832">
    <property type="entry name" value="Bact_Acetyltransf"/>
</dbReference>
<dbReference type="GO" id="GO:0016747">
    <property type="term" value="F:acyltransferase activity, transferring groups other than amino-acyl groups"/>
    <property type="evidence" value="ECO:0007669"/>
    <property type="project" value="InterPro"/>
</dbReference>
<dbReference type="STRING" id="1675527.AIOL_002918"/>
<keyword evidence="5" id="KW-1185">Reference proteome</keyword>
<dbReference type="AlphaFoldDB" id="A0A0J9E598"/>
<evidence type="ECO:0000313" key="5">
    <source>
        <dbReference type="Proteomes" id="UP000037178"/>
    </source>
</evidence>
<dbReference type="PATRIC" id="fig|1675527.3.peg.3055"/>
<evidence type="ECO:0000256" key="2">
    <source>
        <dbReference type="ARBA" id="ARBA00023315"/>
    </source>
</evidence>
<evidence type="ECO:0000256" key="1">
    <source>
        <dbReference type="ARBA" id="ARBA00022679"/>
    </source>
</evidence>
<sequence>MRVTGAVGRPTGLCVVKGAELEQLYVDARARRQGVARELCKDAEARIREAGHALAFLACAIGNSRARAFYEAQGWALAGNKEVLLETAEVPFPLTVWRFEKPL</sequence>
<dbReference type="PANTHER" id="PTHR43877">
    <property type="entry name" value="AMINOALKYLPHOSPHONATE N-ACETYLTRANSFERASE-RELATED-RELATED"/>
    <property type="match status" value="1"/>
</dbReference>
<dbReference type="InterPro" id="IPR016181">
    <property type="entry name" value="Acyl_CoA_acyltransferase"/>
</dbReference>
<comment type="caution">
    <text evidence="4">The sequence shown here is derived from an EMBL/GenBank/DDBJ whole genome shotgun (WGS) entry which is preliminary data.</text>
</comment>
<gene>
    <name evidence="4" type="ORF">AIOL_002918</name>
</gene>
<evidence type="ECO:0000313" key="4">
    <source>
        <dbReference type="EMBL" id="KMW57950.1"/>
    </source>
</evidence>
<dbReference type="Proteomes" id="UP000037178">
    <property type="component" value="Unassembled WGS sequence"/>
</dbReference>
<keyword evidence="1 4" id="KW-0808">Transferase</keyword>
<name>A0A0J9E598_9RHOB</name>
<dbReference type="EMBL" id="LFTY01000002">
    <property type="protein sequence ID" value="KMW57950.1"/>
    <property type="molecule type" value="Genomic_DNA"/>
</dbReference>
<dbReference type="CDD" id="cd04301">
    <property type="entry name" value="NAT_SF"/>
    <property type="match status" value="1"/>
</dbReference>
<dbReference type="Gene3D" id="3.40.630.30">
    <property type="match status" value="1"/>
</dbReference>
<dbReference type="PANTHER" id="PTHR43877:SF1">
    <property type="entry name" value="ACETYLTRANSFERASE"/>
    <property type="match status" value="1"/>
</dbReference>
<dbReference type="Pfam" id="PF00583">
    <property type="entry name" value="Acetyltransf_1"/>
    <property type="match status" value="1"/>
</dbReference>
<dbReference type="PROSITE" id="PS51186">
    <property type="entry name" value="GNAT"/>
    <property type="match status" value="1"/>
</dbReference>
<organism evidence="4 5">
    <name type="scientific">Candidatus Rhodobacter oscarellae</name>
    <dbReference type="NCBI Taxonomy" id="1675527"/>
    <lineage>
        <taxon>Bacteria</taxon>
        <taxon>Pseudomonadati</taxon>
        <taxon>Pseudomonadota</taxon>
        <taxon>Alphaproteobacteria</taxon>
        <taxon>Rhodobacterales</taxon>
        <taxon>Rhodobacter group</taxon>
        <taxon>Rhodobacter</taxon>
    </lineage>
</organism>
<dbReference type="InterPro" id="IPR000182">
    <property type="entry name" value="GNAT_dom"/>
</dbReference>